<keyword evidence="3" id="KW-0210">Decarboxylase</keyword>
<evidence type="ECO:0000256" key="5">
    <source>
        <dbReference type="ARBA" id="ARBA00023239"/>
    </source>
</evidence>
<evidence type="ECO:0000256" key="6">
    <source>
        <dbReference type="PIRSR" id="PIRSR602129-50"/>
    </source>
</evidence>
<organism evidence="8">
    <name type="scientific">Herbiconiux sp. A18JL235</name>
    <dbReference type="NCBI Taxonomy" id="3152363"/>
    <lineage>
        <taxon>Bacteria</taxon>
        <taxon>Bacillati</taxon>
        <taxon>Actinomycetota</taxon>
        <taxon>Actinomycetes</taxon>
        <taxon>Micrococcales</taxon>
        <taxon>Microbacteriaceae</taxon>
        <taxon>Herbiconiux</taxon>
    </lineage>
</organism>
<comment type="similarity">
    <text evidence="2 7">Belongs to the group II decarboxylase family.</text>
</comment>
<name>A0AB39BBY7_9MICO</name>
<dbReference type="InterPro" id="IPR015424">
    <property type="entry name" value="PyrdxlP-dep_Trfase"/>
</dbReference>
<evidence type="ECO:0000256" key="7">
    <source>
        <dbReference type="RuleBase" id="RU000382"/>
    </source>
</evidence>
<dbReference type="SUPFAM" id="SSF53383">
    <property type="entry name" value="PLP-dependent transferases"/>
    <property type="match status" value="1"/>
</dbReference>
<dbReference type="GO" id="GO:0030170">
    <property type="term" value="F:pyridoxal phosphate binding"/>
    <property type="evidence" value="ECO:0007669"/>
    <property type="project" value="InterPro"/>
</dbReference>
<dbReference type="InterPro" id="IPR015421">
    <property type="entry name" value="PyrdxlP-dep_Trfase_major"/>
</dbReference>
<evidence type="ECO:0000256" key="4">
    <source>
        <dbReference type="ARBA" id="ARBA00022898"/>
    </source>
</evidence>
<dbReference type="PRINTS" id="PR00800">
    <property type="entry name" value="YHDCRBOXLASE"/>
</dbReference>
<dbReference type="Gene3D" id="3.90.1150.10">
    <property type="entry name" value="Aspartate Aminotransferase, domain 1"/>
    <property type="match status" value="1"/>
</dbReference>
<dbReference type="AlphaFoldDB" id="A0AB39BBY7"/>
<keyword evidence="8" id="KW-0808">Transferase</keyword>
<keyword evidence="5 7" id="KW-0456">Lyase</keyword>
<dbReference type="Pfam" id="PF00282">
    <property type="entry name" value="Pyridoxal_deC"/>
    <property type="match status" value="1"/>
</dbReference>
<dbReference type="InterPro" id="IPR015422">
    <property type="entry name" value="PyrdxlP-dep_Trfase_small"/>
</dbReference>
<dbReference type="InterPro" id="IPR002129">
    <property type="entry name" value="PyrdxlP-dep_de-COase"/>
</dbReference>
<evidence type="ECO:0000313" key="8">
    <source>
        <dbReference type="EMBL" id="XDI03885.1"/>
    </source>
</evidence>
<comment type="cofactor">
    <cofactor evidence="1 6 7">
        <name>pyridoxal 5'-phosphate</name>
        <dbReference type="ChEBI" id="CHEBI:597326"/>
    </cofactor>
</comment>
<protein>
    <submittedName>
        <fullName evidence="8">Aspartate aminotransferase family protein</fullName>
    </submittedName>
</protein>
<dbReference type="PANTHER" id="PTHR11999:SF70">
    <property type="entry name" value="MIP05841P"/>
    <property type="match status" value="1"/>
</dbReference>
<accession>A0AB39BBY7</accession>
<keyword evidence="4 6" id="KW-0663">Pyridoxal phosphate</keyword>
<proteinExistence type="inferred from homology"/>
<dbReference type="InterPro" id="IPR021115">
    <property type="entry name" value="Pyridoxal-P_BS"/>
</dbReference>
<evidence type="ECO:0000256" key="2">
    <source>
        <dbReference type="ARBA" id="ARBA00009533"/>
    </source>
</evidence>
<keyword evidence="8" id="KW-0032">Aminotransferase</keyword>
<reference evidence="8" key="1">
    <citation type="submission" date="2024-05" db="EMBL/GenBank/DDBJ databases">
        <title>Herbiconiux sp. A18JL235.</title>
        <authorList>
            <person name="Zhang G."/>
        </authorList>
    </citation>
    <scope>NUCLEOTIDE SEQUENCE</scope>
    <source>
        <strain evidence="8">A18JL235</strain>
    </source>
</reference>
<evidence type="ECO:0000256" key="3">
    <source>
        <dbReference type="ARBA" id="ARBA00022793"/>
    </source>
</evidence>
<dbReference type="RefSeq" id="WP_368496304.1">
    <property type="nucleotide sequence ID" value="NZ_CP162511.1"/>
</dbReference>
<dbReference type="GO" id="GO:0008483">
    <property type="term" value="F:transaminase activity"/>
    <property type="evidence" value="ECO:0007669"/>
    <property type="project" value="UniProtKB-KW"/>
</dbReference>
<dbReference type="GO" id="GO:0006520">
    <property type="term" value="P:amino acid metabolic process"/>
    <property type="evidence" value="ECO:0007669"/>
    <property type="project" value="InterPro"/>
</dbReference>
<dbReference type="EMBL" id="CP162511">
    <property type="protein sequence ID" value="XDI03885.1"/>
    <property type="molecule type" value="Genomic_DNA"/>
</dbReference>
<dbReference type="GO" id="GO:0019752">
    <property type="term" value="P:carboxylic acid metabolic process"/>
    <property type="evidence" value="ECO:0007669"/>
    <property type="project" value="InterPro"/>
</dbReference>
<feature type="modified residue" description="N6-(pyridoxal phosphate)lysine" evidence="6">
    <location>
        <position position="296"/>
    </location>
</feature>
<sequence>MTTAQPARMHDVTDENREIVDRVLDYSRQRLLMADTPLDKPQSPSELSRLAGVTISEQGIGGAKALSIFEHILAPACITTDDPRYLSFIPCAPSKAAAAFDVVVSASALYGGSWLEGAGAVHAENEVLRWLAAEFGLPAGAGGVFVQGGTLGNLSALVAARETAREKAREAGAPAPDRWRVVCSAEAHSSIASAARVMDVEIVPVPVDDDGTLRGPAVEAALAEHGSSVFAVVATGGTTNFGIVDDLDRIGQAAARHGVWFHVDGAYGLSAMLSPDARIRFAGVERADSLVVDPHKWLFAPFDACALLYRDPELGRRAHTQHADYLDTLTETSDWSPSDFAAHLTRRPRGLPLWFSLASYGAAAYRDAITGSLRLAQQIAAIIEERPEFELVRRPQLSVVVFERVGWDKVDYGRWSSRLLDEQVAFVTPSAHHGRPNARFAILNPRTSLDDLTLILDSMS</sequence>
<dbReference type="GO" id="GO:0004058">
    <property type="term" value="F:aromatic-L-amino-acid decarboxylase activity"/>
    <property type="evidence" value="ECO:0007669"/>
    <property type="project" value="UniProtKB-ARBA"/>
</dbReference>
<dbReference type="PANTHER" id="PTHR11999">
    <property type="entry name" value="GROUP II PYRIDOXAL-5-PHOSPHATE DECARBOXYLASE"/>
    <property type="match status" value="1"/>
</dbReference>
<evidence type="ECO:0000256" key="1">
    <source>
        <dbReference type="ARBA" id="ARBA00001933"/>
    </source>
</evidence>
<dbReference type="PROSITE" id="PS00392">
    <property type="entry name" value="DDC_GAD_HDC_YDC"/>
    <property type="match status" value="1"/>
</dbReference>
<dbReference type="InterPro" id="IPR010977">
    <property type="entry name" value="Aromatic_deC"/>
</dbReference>
<dbReference type="Gene3D" id="3.40.640.10">
    <property type="entry name" value="Type I PLP-dependent aspartate aminotransferase-like (Major domain)"/>
    <property type="match status" value="1"/>
</dbReference>
<gene>
    <name evidence="8" type="ORF">ABFY20_11040</name>
</gene>